<proteinExistence type="predicted"/>
<dbReference type="InterPro" id="IPR006439">
    <property type="entry name" value="HAD-SF_hydro_IA"/>
</dbReference>
<dbReference type="SFLD" id="SFLDG01135">
    <property type="entry name" value="C1.5.6:_HAD__Beta-PGM__Phospha"/>
    <property type="match status" value="1"/>
</dbReference>
<dbReference type="AlphaFoldDB" id="A0AAV5G842"/>
<name>A0AAV5G842_CORAM</name>
<dbReference type="EMBL" id="BQKK01000001">
    <property type="protein sequence ID" value="GJN42470.1"/>
    <property type="molecule type" value="Genomic_DNA"/>
</dbReference>
<evidence type="ECO:0000313" key="1">
    <source>
        <dbReference type="EMBL" id="GJN42470.1"/>
    </source>
</evidence>
<dbReference type="Gene3D" id="3.40.50.1000">
    <property type="entry name" value="HAD superfamily/HAD-like"/>
    <property type="match status" value="1"/>
</dbReference>
<dbReference type="Pfam" id="PF00702">
    <property type="entry name" value="Hydrolase"/>
    <property type="match status" value="1"/>
</dbReference>
<dbReference type="SUPFAM" id="SSF56784">
    <property type="entry name" value="HAD-like"/>
    <property type="match status" value="1"/>
</dbReference>
<dbReference type="SFLD" id="SFLDS00003">
    <property type="entry name" value="Haloacid_Dehalogenase"/>
    <property type="match status" value="1"/>
</dbReference>
<dbReference type="InterPro" id="IPR036412">
    <property type="entry name" value="HAD-like_sf"/>
</dbReference>
<sequence>MPRREGLGMSYAAIFLITTTNEKSIYTTFMKKPLAIFWDMDGTLTDSEPLWEEATYFLSELLGKRLTPEQRQLTVGSTFENTLRVCAAAAGVELREEDYPKYRALTFNKTRELFAERLEVFPGIQNLLTQLKGDGIPMLVTTNTVRHVADSAIDTVGRHFFVDTICGDEVAEGKPAPDMYLEAARRVGVDPADALVFEDSTTGMRAALAAGCHVIGLPEHDQVEIPEGAVGIDKLRGDKHLNGAKAADVYDWFARISG</sequence>
<dbReference type="InterPro" id="IPR023214">
    <property type="entry name" value="HAD_sf"/>
</dbReference>
<dbReference type="PANTHER" id="PTHR18901">
    <property type="entry name" value="2-DEOXYGLUCOSE-6-PHOSPHATE PHOSPHATASE 2"/>
    <property type="match status" value="1"/>
</dbReference>
<dbReference type="NCBIfam" id="TIGR01509">
    <property type="entry name" value="HAD-SF-IA-v3"/>
    <property type="match status" value="1"/>
</dbReference>
<dbReference type="SFLD" id="SFLDG01129">
    <property type="entry name" value="C1.5:_HAD__Beta-PGM__Phosphata"/>
    <property type="match status" value="1"/>
</dbReference>
<accession>A0AAV5G842</accession>
<dbReference type="PANTHER" id="PTHR18901:SF38">
    <property type="entry name" value="PSEUDOURIDINE-5'-PHOSPHATASE"/>
    <property type="match status" value="1"/>
</dbReference>
<dbReference type="Gene3D" id="1.10.150.240">
    <property type="entry name" value="Putative phosphatase, domain 2"/>
    <property type="match status" value="1"/>
</dbReference>
<protein>
    <submittedName>
        <fullName evidence="1">Phosphatase</fullName>
    </submittedName>
</protein>
<dbReference type="InterPro" id="IPR023198">
    <property type="entry name" value="PGP-like_dom2"/>
</dbReference>
<gene>
    <name evidence="1" type="ORF">CAT723_09490</name>
</gene>
<evidence type="ECO:0000313" key="2">
    <source>
        <dbReference type="Proteomes" id="UP001054925"/>
    </source>
</evidence>
<organism evidence="1 2">
    <name type="scientific">Corynebacterium ammoniagenes</name>
    <name type="common">Brevibacterium ammoniagenes</name>
    <dbReference type="NCBI Taxonomy" id="1697"/>
    <lineage>
        <taxon>Bacteria</taxon>
        <taxon>Bacillati</taxon>
        <taxon>Actinomycetota</taxon>
        <taxon>Actinomycetes</taxon>
        <taxon>Mycobacteriales</taxon>
        <taxon>Corynebacteriaceae</taxon>
        <taxon>Corynebacterium</taxon>
    </lineage>
</organism>
<reference evidence="1" key="1">
    <citation type="submission" date="2021-12" db="EMBL/GenBank/DDBJ databases">
        <title>Draft genome sequence of Corynebacterium ammoniagenes strain T-723.</title>
        <authorList>
            <person name="Matsuzawa M."/>
            <person name="Hiratani M."/>
            <person name="Abe I."/>
            <person name="Tsuji Y."/>
            <person name="Nakamura J."/>
        </authorList>
    </citation>
    <scope>NUCLEOTIDE SEQUENCE</scope>
    <source>
        <strain evidence="1">T-723</strain>
    </source>
</reference>
<dbReference type="CDD" id="cd07505">
    <property type="entry name" value="HAD_BPGM-like"/>
    <property type="match status" value="1"/>
</dbReference>
<dbReference type="Proteomes" id="UP001054925">
    <property type="component" value="Unassembled WGS sequence"/>
</dbReference>
<comment type="caution">
    <text evidence="1">The sequence shown here is derived from an EMBL/GenBank/DDBJ whole genome shotgun (WGS) entry which is preliminary data.</text>
</comment>